<dbReference type="HOGENOM" id="CLU_2593903_0_0_1"/>
<dbReference type="Gramene" id="ONIVA06G04680.1">
    <property type="protein sequence ID" value="ONIVA06G04680.1"/>
    <property type="gene ID" value="ONIVA06G04680"/>
</dbReference>
<keyword evidence="3" id="KW-1185">Reference proteome</keyword>
<accession>A0A0E0HLA2</accession>
<name>A0A0E0HLA2_ORYNI</name>
<feature type="region of interest" description="Disordered" evidence="1">
    <location>
        <begin position="1"/>
        <end position="20"/>
    </location>
</feature>
<protein>
    <submittedName>
        <fullName evidence="2">Uncharacterized protein</fullName>
    </submittedName>
</protein>
<evidence type="ECO:0000313" key="3">
    <source>
        <dbReference type="Proteomes" id="UP000006591"/>
    </source>
</evidence>
<dbReference type="EnsemblPlants" id="ONIVA06G04680.1">
    <property type="protein sequence ID" value="ONIVA06G04680.1"/>
    <property type="gene ID" value="ONIVA06G04680"/>
</dbReference>
<sequence>MAVGPEVSTRGGGLIARASPSTLCSPTGDAYQGKKRHRGNVALVVVHGGDDARFYALDENTKSRLMSYACKHCTQWCSDK</sequence>
<reference evidence="2" key="1">
    <citation type="submission" date="2015-04" db="UniProtKB">
        <authorList>
            <consortium name="EnsemblPlants"/>
        </authorList>
    </citation>
    <scope>IDENTIFICATION</scope>
    <source>
        <strain evidence="2">SL10</strain>
    </source>
</reference>
<organism evidence="2">
    <name type="scientific">Oryza nivara</name>
    <name type="common">Indian wild rice</name>
    <name type="synonym">Oryza sativa f. spontanea</name>
    <dbReference type="NCBI Taxonomy" id="4536"/>
    <lineage>
        <taxon>Eukaryota</taxon>
        <taxon>Viridiplantae</taxon>
        <taxon>Streptophyta</taxon>
        <taxon>Embryophyta</taxon>
        <taxon>Tracheophyta</taxon>
        <taxon>Spermatophyta</taxon>
        <taxon>Magnoliopsida</taxon>
        <taxon>Liliopsida</taxon>
        <taxon>Poales</taxon>
        <taxon>Poaceae</taxon>
        <taxon>BOP clade</taxon>
        <taxon>Oryzoideae</taxon>
        <taxon>Oryzeae</taxon>
        <taxon>Oryzinae</taxon>
        <taxon>Oryza</taxon>
    </lineage>
</organism>
<evidence type="ECO:0000256" key="1">
    <source>
        <dbReference type="SAM" id="MobiDB-lite"/>
    </source>
</evidence>
<evidence type="ECO:0000313" key="2">
    <source>
        <dbReference type="EnsemblPlants" id="ONIVA06G04680.1"/>
    </source>
</evidence>
<proteinExistence type="predicted"/>
<dbReference type="AlphaFoldDB" id="A0A0E0HLA2"/>
<dbReference type="Proteomes" id="UP000006591">
    <property type="component" value="Chromosome 6"/>
</dbReference>
<reference evidence="2" key="2">
    <citation type="submission" date="2018-04" db="EMBL/GenBank/DDBJ databases">
        <title>OnivRS2 (Oryza nivara Reference Sequence Version 2).</title>
        <authorList>
            <person name="Zhang J."/>
            <person name="Kudrna D."/>
            <person name="Lee S."/>
            <person name="Talag J."/>
            <person name="Rajasekar S."/>
            <person name="Welchert J."/>
            <person name="Hsing Y.-I."/>
            <person name="Wing R.A."/>
        </authorList>
    </citation>
    <scope>NUCLEOTIDE SEQUENCE [LARGE SCALE GENOMIC DNA]</scope>
    <source>
        <strain evidence="2">SL10</strain>
    </source>
</reference>